<keyword evidence="3" id="KW-1185">Reference proteome</keyword>
<name>A0A9R1X8S6_LACSA</name>
<sequence>MENLIGSDDDNVEYEGDGESEEGNQEYEEDDESQESDPNFEEYDESENSDPVTPRIPRIHRGPEKLYSLSFMRIHGSFDQGL</sequence>
<reference evidence="2 3" key="1">
    <citation type="journal article" date="2017" name="Nat. Commun.">
        <title>Genome assembly with in vitro proximity ligation data and whole-genome triplication in lettuce.</title>
        <authorList>
            <person name="Reyes-Chin-Wo S."/>
            <person name="Wang Z."/>
            <person name="Yang X."/>
            <person name="Kozik A."/>
            <person name="Arikit S."/>
            <person name="Song C."/>
            <person name="Xia L."/>
            <person name="Froenicke L."/>
            <person name="Lavelle D.O."/>
            <person name="Truco M.J."/>
            <person name="Xia R."/>
            <person name="Zhu S."/>
            <person name="Xu C."/>
            <person name="Xu H."/>
            <person name="Xu X."/>
            <person name="Cox K."/>
            <person name="Korf I."/>
            <person name="Meyers B.C."/>
            <person name="Michelmore R.W."/>
        </authorList>
    </citation>
    <scope>NUCLEOTIDE SEQUENCE [LARGE SCALE GENOMIC DNA]</scope>
    <source>
        <strain evidence="3">cv. Salinas</strain>
        <tissue evidence="2">Seedlings</tissue>
    </source>
</reference>
<proteinExistence type="predicted"/>
<protein>
    <submittedName>
        <fullName evidence="2">Uncharacterized protein</fullName>
    </submittedName>
</protein>
<evidence type="ECO:0000313" key="3">
    <source>
        <dbReference type="Proteomes" id="UP000235145"/>
    </source>
</evidence>
<accession>A0A9R1X8S6</accession>
<gene>
    <name evidence="2" type="ORF">LSAT_V11C500255500</name>
</gene>
<organism evidence="2 3">
    <name type="scientific">Lactuca sativa</name>
    <name type="common">Garden lettuce</name>
    <dbReference type="NCBI Taxonomy" id="4236"/>
    <lineage>
        <taxon>Eukaryota</taxon>
        <taxon>Viridiplantae</taxon>
        <taxon>Streptophyta</taxon>
        <taxon>Embryophyta</taxon>
        <taxon>Tracheophyta</taxon>
        <taxon>Spermatophyta</taxon>
        <taxon>Magnoliopsida</taxon>
        <taxon>eudicotyledons</taxon>
        <taxon>Gunneridae</taxon>
        <taxon>Pentapetalae</taxon>
        <taxon>asterids</taxon>
        <taxon>campanulids</taxon>
        <taxon>Asterales</taxon>
        <taxon>Asteraceae</taxon>
        <taxon>Cichorioideae</taxon>
        <taxon>Cichorieae</taxon>
        <taxon>Lactucinae</taxon>
        <taxon>Lactuca</taxon>
    </lineage>
</organism>
<dbReference type="Proteomes" id="UP000235145">
    <property type="component" value="Unassembled WGS sequence"/>
</dbReference>
<feature type="region of interest" description="Disordered" evidence="1">
    <location>
        <begin position="1"/>
        <end position="60"/>
    </location>
</feature>
<feature type="compositionally biased region" description="Acidic residues" evidence="1">
    <location>
        <begin position="7"/>
        <end position="48"/>
    </location>
</feature>
<comment type="caution">
    <text evidence="2">The sequence shown here is derived from an EMBL/GenBank/DDBJ whole genome shotgun (WGS) entry which is preliminary data.</text>
</comment>
<evidence type="ECO:0000313" key="2">
    <source>
        <dbReference type="EMBL" id="KAJ0203661.1"/>
    </source>
</evidence>
<dbReference type="EMBL" id="NBSK02000005">
    <property type="protein sequence ID" value="KAJ0203661.1"/>
    <property type="molecule type" value="Genomic_DNA"/>
</dbReference>
<evidence type="ECO:0000256" key="1">
    <source>
        <dbReference type="SAM" id="MobiDB-lite"/>
    </source>
</evidence>
<dbReference type="AlphaFoldDB" id="A0A9R1X8S6"/>